<protein>
    <submittedName>
        <fullName evidence="2">Sugar ABC transporter permease</fullName>
    </submittedName>
</protein>
<accession>A0ABX1K4H4</accession>
<feature type="region of interest" description="Disordered" evidence="1">
    <location>
        <begin position="1"/>
        <end position="33"/>
    </location>
</feature>
<evidence type="ECO:0000313" key="3">
    <source>
        <dbReference type="Proteomes" id="UP000777774"/>
    </source>
</evidence>
<dbReference type="Proteomes" id="UP000777774">
    <property type="component" value="Unassembled WGS sequence"/>
</dbReference>
<keyword evidence="3" id="KW-1185">Reference proteome</keyword>
<proteinExistence type="predicted"/>
<feature type="non-terminal residue" evidence="2">
    <location>
        <position position="33"/>
    </location>
</feature>
<gene>
    <name evidence="2" type="ORF">HGA02_18705</name>
</gene>
<evidence type="ECO:0000313" key="2">
    <source>
        <dbReference type="EMBL" id="NKY41471.1"/>
    </source>
</evidence>
<reference evidence="2 3" key="1">
    <citation type="submission" date="2020-04" db="EMBL/GenBank/DDBJ databases">
        <title>MicrobeNet Type strains.</title>
        <authorList>
            <person name="Nicholson A.C."/>
        </authorList>
    </citation>
    <scope>NUCLEOTIDE SEQUENCE [LARGE SCALE GENOMIC DNA]</scope>
    <source>
        <strain evidence="2 3">ATCC BAA-787</strain>
    </source>
</reference>
<comment type="caution">
    <text evidence="2">The sequence shown here is derived from an EMBL/GenBank/DDBJ whole genome shotgun (WGS) entry which is preliminary data.</text>
</comment>
<organism evidence="2 3">
    <name type="scientific">Cellulomonas septica</name>
    <dbReference type="NCBI Taxonomy" id="285080"/>
    <lineage>
        <taxon>Bacteria</taxon>
        <taxon>Bacillati</taxon>
        <taxon>Actinomycetota</taxon>
        <taxon>Actinomycetes</taxon>
        <taxon>Micrococcales</taxon>
        <taxon>Cellulomonadaceae</taxon>
        <taxon>Cellulomonas</taxon>
    </lineage>
</organism>
<dbReference type="EMBL" id="JAAXOY010000737">
    <property type="protein sequence ID" value="NKY41471.1"/>
    <property type="molecule type" value="Genomic_DNA"/>
</dbReference>
<name>A0ABX1K4H4_9CELL</name>
<sequence length="33" mass="3669">MAATTLPAGTTDAGLRPDQNETTPRGVRWWREL</sequence>
<evidence type="ECO:0000256" key="1">
    <source>
        <dbReference type="SAM" id="MobiDB-lite"/>
    </source>
</evidence>